<dbReference type="EMBL" id="NFZW01000003">
    <property type="protein sequence ID" value="RFA38660.1"/>
    <property type="molecule type" value="Genomic_DNA"/>
</dbReference>
<accession>A0A3E0X2D3</accession>
<evidence type="ECO:0000256" key="2">
    <source>
        <dbReference type="ARBA" id="ARBA00008770"/>
    </source>
</evidence>
<dbReference type="GO" id="GO:0005992">
    <property type="term" value="P:trehalose biosynthetic process"/>
    <property type="evidence" value="ECO:0007669"/>
    <property type="project" value="UniProtKB-UniPathway"/>
</dbReference>
<comment type="cofactor">
    <cofactor evidence="4">
        <name>Mg(2+)</name>
        <dbReference type="ChEBI" id="CHEBI:18420"/>
    </cofactor>
</comment>
<evidence type="ECO:0000313" key="5">
    <source>
        <dbReference type="EMBL" id="RFA38660.1"/>
    </source>
</evidence>
<dbReference type="RefSeq" id="WP_116347545.1">
    <property type="nucleotide sequence ID" value="NZ_NFZW01000003.1"/>
</dbReference>
<keyword evidence="4" id="KW-0479">Metal-binding</keyword>
<organism evidence="5 6">
    <name type="scientific">Alkalilimnicola ehrlichii</name>
    <dbReference type="NCBI Taxonomy" id="351052"/>
    <lineage>
        <taxon>Bacteria</taxon>
        <taxon>Pseudomonadati</taxon>
        <taxon>Pseudomonadota</taxon>
        <taxon>Gammaproteobacteria</taxon>
        <taxon>Chromatiales</taxon>
        <taxon>Ectothiorhodospiraceae</taxon>
        <taxon>Alkalilimnicola</taxon>
    </lineage>
</organism>
<proteinExistence type="inferred from homology"/>
<dbReference type="InterPro" id="IPR003337">
    <property type="entry name" value="Trehalose_PPase"/>
</dbReference>
<dbReference type="EC" id="3.1.3.12" evidence="4"/>
<comment type="catalytic activity">
    <reaction evidence="4">
        <text>alpha,alpha-trehalose 6-phosphate + H2O = alpha,alpha-trehalose + phosphate</text>
        <dbReference type="Rhea" id="RHEA:23420"/>
        <dbReference type="ChEBI" id="CHEBI:15377"/>
        <dbReference type="ChEBI" id="CHEBI:16551"/>
        <dbReference type="ChEBI" id="CHEBI:43474"/>
        <dbReference type="ChEBI" id="CHEBI:58429"/>
        <dbReference type="EC" id="3.1.3.12"/>
    </reaction>
</comment>
<keyword evidence="6" id="KW-1185">Reference proteome</keyword>
<name>A0A3E0X2D3_9GAMM</name>
<gene>
    <name evidence="5" type="ORF">CAL65_04850</name>
</gene>
<keyword evidence="4" id="KW-0460">Magnesium</keyword>
<dbReference type="NCBIfam" id="TIGR00685">
    <property type="entry name" value="T6PP"/>
    <property type="match status" value="1"/>
</dbReference>
<dbReference type="Pfam" id="PF02358">
    <property type="entry name" value="Trehalose_PPase"/>
    <property type="match status" value="1"/>
</dbReference>
<sequence length="269" mass="29374">MTTITEVTGLASTRAVTAAVVDRLRGHTPFVCLDFDGTLAPIANDPATIELSTRGRAALIELSHCFPVAIVSGRAIADLKARIPTERLYFAGNHGLEIEGPGLTRRHAEAIAARRELQRAYSSIQHATTDIEGVLIEDKGLTLSVHYRQTPEFARLHVARAVDRAVVESQNLRKHHGKCVYELRPAVDWHKGAAVEYLRSAIERKTGTNLLPLYVGDDCTDEDAFAVLNQGRGVSILVADAARPTAAEYLLPSPDAVHKFLENLLDELT</sequence>
<comment type="function">
    <text evidence="4">Removes the phosphate from trehalose 6-phosphate to produce free trehalose.</text>
</comment>
<dbReference type="InterPro" id="IPR023214">
    <property type="entry name" value="HAD_sf"/>
</dbReference>
<evidence type="ECO:0000256" key="3">
    <source>
        <dbReference type="ARBA" id="ARBA00022801"/>
    </source>
</evidence>
<dbReference type="GO" id="GO:0004805">
    <property type="term" value="F:trehalose-phosphatase activity"/>
    <property type="evidence" value="ECO:0007669"/>
    <property type="project" value="UniProtKB-EC"/>
</dbReference>
<dbReference type="Gene3D" id="3.40.50.1000">
    <property type="entry name" value="HAD superfamily/HAD-like"/>
    <property type="match status" value="1"/>
</dbReference>
<reference evidence="6" key="1">
    <citation type="submission" date="2017-05" db="EMBL/GenBank/DDBJ databases">
        <authorList>
            <person name="Sharma S."/>
            <person name="Sidhu C."/>
            <person name="Pinnaka A.K."/>
        </authorList>
    </citation>
    <scope>NUCLEOTIDE SEQUENCE [LARGE SCALE GENOMIC DNA]</scope>
    <source>
        <strain evidence="6">AK93</strain>
    </source>
</reference>
<evidence type="ECO:0000256" key="4">
    <source>
        <dbReference type="RuleBase" id="RU361117"/>
    </source>
</evidence>
<dbReference type="InterPro" id="IPR044651">
    <property type="entry name" value="OTSB-like"/>
</dbReference>
<evidence type="ECO:0000256" key="1">
    <source>
        <dbReference type="ARBA" id="ARBA00005199"/>
    </source>
</evidence>
<comment type="caution">
    <text evidence="5">The sequence shown here is derived from an EMBL/GenBank/DDBJ whole genome shotgun (WGS) entry which is preliminary data.</text>
</comment>
<evidence type="ECO:0000313" key="6">
    <source>
        <dbReference type="Proteomes" id="UP000256763"/>
    </source>
</evidence>
<dbReference type="NCBIfam" id="TIGR01484">
    <property type="entry name" value="HAD-SF-IIB"/>
    <property type="match status" value="1"/>
</dbReference>
<dbReference type="Gene3D" id="3.30.70.1020">
    <property type="entry name" value="Trehalose-6-phosphate phosphatase related protein, domain 2"/>
    <property type="match status" value="1"/>
</dbReference>
<dbReference type="SUPFAM" id="SSF56784">
    <property type="entry name" value="HAD-like"/>
    <property type="match status" value="1"/>
</dbReference>
<dbReference type="InterPro" id="IPR006379">
    <property type="entry name" value="HAD-SF_hydro_IIB"/>
</dbReference>
<dbReference type="PANTHER" id="PTHR43768">
    <property type="entry name" value="TREHALOSE 6-PHOSPHATE PHOSPHATASE"/>
    <property type="match status" value="1"/>
</dbReference>
<comment type="pathway">
    <text evidence="1 4">Glycan biosynthesis; trehalose biosynthesis.</text>
</comment>
<protein>
    <recommendedName>
        <fullName evidence="4">Trehalose 6-phosphate phosphatase</fullName>
        <ecNumber evidence="4">3.1.3.12</ecNumber>
    </recommendedName>
</protein>
<dbReference type="UniPathway" id="UPA00299"/>
<dbReference type="PANTHER" id="PTHR43768:SF3">
    <property type="entry name" value="TREHALOSE 6-PHOSPHATE PHOSPHATASE"/>
    <property type="match status" value="1"/>
</dbReference>
<dbReference type="Proteomes" id="UP000256763">
    <property type="component" value="Unassembled WGS sequence"/>
</dbReference>
<dbReference type="GO" id="GO:0000287">
    <property type="term" value="F:magnesium ion binding"/>
    <property type="evidence" value="ECO:0007669"/>
    <property type="project" value="UniProtKB-ARBA"/>
</dbReference>
<comment type="similarity">
    <text evidence="2 4">Belongs to the trehalose phosphatase family.</text>
</comment>
<dbReference type="InterPro" id="IPR036412">
    <property type="entry name" value="HAD-like_sf"/>
</dbReference>
<dbReference type="AlphaFoldDB" id="A0A3E0X2D3"/>
<keyword evidence="3 4" id="KW-0378">Hydrolase</keyword>